<proteinExistence type="predicted"/>
<gene>
    <name evidence="1" type="ORF">B296_00017416</name>
</gene>
<accession>A0A444DML7</accession>
<comment type="caution">
    <text evidence="1">The sequence shown here is derived from an EMBL/GenBank/DDBJ whole genome shotgun (WGS) entry which is preliminary data.</text>
</comment>
<name>A0A444DML7_ENSVE</name>
<protein>
    <submittedName>
        <fullName evidence="1">Uncharacterized protein</fullName>
    </submittedName>
</protein>
<evidence type="ECO:0000313" key="2">
    <source>
        <dbReference type="Proteomes" id="UP000287651"/>
    </source>
</evidence>
<evidence type="ECO:0000313" key="1">
    <source>
        <dbReference type="EMBL" id="RRT83515.1"/>
    </source>
</evidence>
<reference evidence="1 2" key="1">
    <citation type="journal article" date="2014" name="Agronomy (Basel)">
        <title>A Draft Genome Sequence for Ensete ventricosum, the Drought-Tolerant Tree Against Hunger.</title>
        <authorList>
            <person name="Harrison J."/>
            <person name="Moore K.A."/>
            <person name="Paszkiewicz K."/>
            <person name="Jones T."/>
            <person name="Grant M."/>
            <person name="Ambacheew D."/>
            <person name="Muzemil S."/>
            <person name="Studholme D.J."/>
        </authorList>
    </citation>
    <scope>NUCLEOTIDE SEQUENCE [LARGE SCALE GENOMIC DNA]</scope>
</reference>
<dbReference type="Proteomes" id="UP000287651">
    <property type="component" value="Unassembled WGS sequence"/>
</dbReference>
<sequence>MSLQVNYRTKDSMGTADAQGDAGKFLIFYPRGTYDPSEKRLITIKKFISVVDELCLPSFRIVDLEQVIIVMHQLQLTKV</sequence>
<dbReference type="AlphaFoldDB" id="A0A444DML7"/>
<organism evidence="1 2">
    <name type="scientific">Ensete ventricosum</name>
    <name type="common">Abyssinian banana</name>
    <name type="synonym">Musa ensete</name>
    <dbReference type="NCBI Taxonomy" id="4639"/>
    <lineage>
        <taxon>Eukaryota</taxon>
        <taxon>Viridiplantae</taxon>
        <taxon>Streptophyta</taxon>
        <taxon>Embryophyta</taxon>
        <taxon>Tracheophyta</taxon>
        <taxon>Spermatophyta</taxon>
        <taxon>Magnoliopsida</taxon>
        <taxon>Liliopsida</taxon>
        <taxon>Zingiberales</taxon>
        <taxon>Musaceae</taxon>
        <taxon>Ensete</taxon>
    </lineage>
</organism>
<dbReference type="EMBL" id="AMZH03000478">
    <property type="protein sequence ID" value="RRT83515.1"/>
    <property type="molecule type" value="Genomic_DNA"/>
</dbReference>